<feature type="compositionally biased region" description="Pro residues" evidence="5">
    <location>
        <begin position="280"/>
        <end position="295"/>
    </location>
</feature>
<name>A0AAD7XMB9_9STRA</name>
<dbReference type="Pfam" id="PF12796">
    <property type="entry name" value="Ank_2"/>
    <property type="match status" value="1"/>
</dbReference>
<feature type="compositionally biased region" description="Basic and acidic residues" evidence="5">
    <location>
        <begin position="472"/>
        <end position="484"/>
    </location>
</feature>
<dbReference type="InterPro" id="IPR000048">
    <property type="entry name" value="IQ_motif_EF-hand-BS"/>
</dbReference>
<keyword evidence="1" id="KW-0479">Metal-binding</keyword>
<dbReference type="SMART" id="SM00015">
    <property type="entry name" value="IQ"/>
    <property type="match status" value="8"/>
</dbReference>
<feature type="compositionally biased region" description="Basic and acidic residues" evidence="5">
    <location>
        <begin position="259"/>
        <end position="270"/>
    </location>
</feature>
<keyword evidence="8" id="KW-1185">Reference proteome</keyword>
<evidence type="ECO:0000256" key="3">
    <source>
        <dbReference type="ARBA" id="ARBA00022833"/>
    </source>
</evidence>
<dbReference type="EMBL" id="JAQMWT010000340">
    <property type="protein sequence ID" value="KAJ8604078.1"/>
    <property type="molecule type" value="Genomic_DNA"/>
</dbReference>
<dbReference type="Proteomes" id="UP001230188">
    <property type="component" value="Unassembled WGS sequence"/>
</dbReference>
<gene>
    <name evidence="7" type="ORF">CTAYLR_001782</name>
</gene>
<evidence type="ECO:0000256" key="2">
    <source>
        <dbReference type="ARBA" id="ARBA00022771"/>
    </source>
</evidence>
<feature type="region of interest" description="Disordered" evidence="5">
    <location>
        <begin position="457"/>
        <end position="484"/>
    </location>
</feature>
<evidence type="ECO:0000313" key="8">
    <source>
        <dbReference type="Proteomes" id="UP001230188"/>
    </source>
</evidence>
<organism evidence="7 8">
    <name type="scientific">Chrysophaeum taylorii</name>
    <dbReference type="NCBI Taxonomy" id="2483200"/>
    <lineage>
        <taxon>Eukaryota</taxon>
        <taxon>Sar</taxon>
        <taxon>Stramenopiles</taxon>
        <taxon>Ochrophyta</taxon>
        <taxon>Pelagophyceae</taxon>
        <taxon>Pelagomonadales</taxon>
        <taxon>Pelagomonadaceae</taxon>
        <taxon>Chrysophaeum</taxon>
    </lineage>
</organism>
<evidence type="ECO:0000313" key="7">
    <source>
        <dbReference type="EMBL" id="KAJ8604078.1"/>
    </source>
</evidence>
<reference evidence="7" key="1">
    <citation type="submission" date="2023-01" db="EMBL/GenBank/DDBJ databases">
        <title>Metagenome sequencing of chrysophaentin producing Chrysophaeum taylorii.</title>
        <authorList>
            <person name="Davison J."/>
            <person name="Bewley C."/>
        </authorList>
    </citation>
    <scope>NUCLEOTIDE SEQUENCE</scope>
    <source>
        <strain evidence="7">NIES-1699</strain>
    </source>
</reference>
<dbReference type="GO" id="GO:0008270">
    <property type="term" value="F:zinc ion binding"/>
    <property type="evidence" value="ECO:0007669"/>
    <property type="project" value="UniProtKB-KW"/>
</dbReference>
<feature type="region of interest" description="Disordered" evidence="5">
    <location>
        <begin position="1"/>
        <end position="78"/>
    </location>
</feature>
<keyword evidence="3" id="KW-0862">Zinc</keyword>
<dbReference type="InterPro" id="IPR001876">
    <property type="entry name" value="Znf_RanBP2"/>
</dbReference>
<feature type="compositionally biased region" description="Basic residues" evidence="5">
    <location>
        <begin position="601"/>
        <end position="617"/>
    </location>
</feature>
<feature type="region of interest" description="Disordered" evidence="5">
    <location>
        <begin position="223"/>
        <end position="335"/>
    </location>
</feature>
<feature type="compositionally biased region" description="Polar residues" evidence="5">
    <location>
        <begin position="581"/>
        <end position="594"/>
    </location>
</feature>
<dbReference type="Gene3D" id="1.25.40.20">
    <property type="entry name" value="Ankyrin repeat-containing domain"/>
    <property type="match status" value="1"/>
</dbReference>
<dbReference type="PROSITE" id="PS50096">
    <property type="entry name" value="IQ"/>
    <property type="match status" value="7"/>
</dbReference>
<feature type="compositionally biased region" description="Polar residues" evidence="5">
    <location>
        <begin position="129"/>
        <end position="139"/>
    </location>
</feature>
<sequence length="1340" mass="151234">MSSRAYVRRRPSANGPLTPRRTSSRQAPSGRRRRTTRAVPHPDRWGRLRVTFDPLCEEADTPPAPDPRRRAARRSCHADPRRYLAADRASDRGLLRRTRLDQFDRDHPYLDQSSRRARASRAAALNARGVSSTQQQTARPPNAFFASQEYIKPFEASPPPKTPSVPTRASPEPRPLNASNRSNVPGWQCPLCSKRNDASDPKCGCCGRARELAASAADRLWAGPKARAADPPLRSRPAPPSRQATTGYDAQGTVAALDAGEKQRRLEYYRRRPPPKRPRGPTPRAPRRPPGPPPSHAVSSSSSSNQAHAVETKHFTSRFHDKEEHEPLRLKENDRRLHKSLATERKGARLGVPDGVVLSELCSLGGCPCAVTVVQREWRAIVHAVDLERGDEYSASTELHARYVDAAAPTDAEKLSLYRELVAACTFKSTLAANNNRGGDPSSSSSEKVQRRLVVNAPTSEDSQLAKFSKARANDERQTRARNDAKTRRATFLVLADERLLLGEVLTHVEATVRDPPAIVEVQLEDPTTHLKSSLSFPLGAAFGLATALQGNRHASSKDNHARRPRVVPVVGYAFIAHDNNTPHGPSASMTPWASSAAKRAPSKLHAARKKTKKKKKTNADDSSRITTTAAEIRVLEPEAYRIRIAMAVEFVCSELTSSVVEENLQKVLRVTPSASLVAAIADACRHNRAAVIAQAAWRRFAAIKRFRTRSREQGAVDAVAASRVQSFLRCRVERRKFERRLAARETIRREWRRHKRRTRRRHAAAATQIATTYRVYMAQKRVRLARARVEDARAARRVVAIAMAKERERQREVARLAKERQVRAVVELQQWAREQIERRRMIGEARCELSKLRRSKAGSKLARVSRGMLGRRRARHIRASRVAAQLAEQHRLESVATCRIQSSWRRRRAAKTAACLRHERARHIAASRIASEWKHSVERREARETLEDRRTDLLLRAAQAAESASEADVKRHEHDMAERSRRMAHQERVVAAVRAERAAVNAAAAAKRAAVMAVRAARSSRDAHQSRAATTIVSAFYRAHRKRAATVRFAQRAMAAVRIQSMCRETLARRVVVSKRQRNAAAGLLQHAFRGWLARSSYAELLASRWLAATRIQARVRQLAARQLVRAILSERRERSATRIQTTWRRVLARLYVSAVRSEMQAAADRARTEAWREWAATVIQVRWREIVARKAAENEAAWREWAVAVLQAWWRERLAALREPPIDTRRPTMPINTAGDDEDEDESDDDDEPFDFNPQDRHDVHEAFQWARHGRRDKLRKFCEGGFDVDLRNEFNQTLAMVAAQNNRKGVLKLLYRWGVSINDVDWKGNTALHYACKYGTT</sequence>
<feature type="region of interest" description="Disordered" evidence="5">
    <location>
        <begin position="153"/>
        <end position="187"/>
    </location>
</feature>
<dbReference type="Gene3D" id="1.20.5.190">
    <property type="match status" value="1"/>
</dbReference>
<feature type="compositionally biased region" description="Basic and acidic residues" evidence="5">
    <location>
        <begin position="310"/>
        <end position="335"/>
    </location>
</feature>
<feature type="domain" description="RanBP2-type" evidence="6">
    <location>
        <begin position="181"/>
        <end position="212"/>
    </location>
</feature>
<accession>A0AAD7XMB9</accession>
<feature type="compositionally biased region" description="Basic residues" evidence="5">
    <location>
        <begin position="1"/>
        <end position="11"/>
    </location>
</feature>
<protein>
    <recommendedName>
        <fullName evidence="6">RanBP2-type domain-containing protein</fullName>
    </recommendedName>
</protein>
<dbReference type="InterPro" id="IPR002110">
    <property type="entry name" value="Ankyrin_rpt"/>
</dbReference>
<comment type="caution">
    <text evidence="7">The sequence shown here is derived from an EMBL/GenBank/DDBJ whole genome shotgun (WGS) entry which is preliminary data.</text>
</comment>
<evidence type="ECO:0000259" key="6">
    <source>
        <dbReference type="PROSITE" id="PS50199"/>
    </source>
</evidence>
<feature type="region of interest" description="Disordered" evidence="5">
    <location>
        <begin position="106"/>
        <end position="141"/>
    </location>
</feature>
<evidence type="ECO:0000256" key="4">
    <source>
        <dbReference type="PROSITE-ProRule" id="PRU00322"/>
    </source>
</evidence>
<evidence type="ECO:0000256" key="5">
    <source>
        <dbReference type="SAM" id="MobiDB-lite"/>
    </source>
</evidence>
<feature type="compositionally biased region" description="Acidic residues" evidence="5">
    <location>
        <begin position="1237"/>
        <end position="1252"/>
    </location>
</feature>
<evidence type="ECO:0000256" key="1">
    <source>
        <dbReference type="ARBA" id="ARBA00022723"/>
    </source>
</evidence>
<dbReference type="PROSITE" id="PS50199">
    <property type="entry name" value="ZF_RANBP2_2"/>
    <property type="match status" value="1"/>
</dbReference>
<feature type="region of interest" description="Disordered" evidence="5">
    <location>
        <begin position="581"/>
        <end position="624"/>
    </location>
</feature>
<dbReference type="InterPro" id="IPR036770">
    <property type="entry name" value="Ankyrin_rpt-contain_sf"/>
</dbReference>
<dbReference type="PROSITE" id="PS01358">
    <property type="entry name" value="ZF_RANBP2_1"/>
    <property type="match status" value="1"/>
</dbReference>
<feature type="compositionally biased region" description="Low complexity" evidence="5">
    <location>
        <begin position="229"/>
        <end position="244"/>
    </location>
</feature>
<feature type="region of interest" description="Disordered" evidence="5">
    <location>
        <begin position="1223"/>
        <end position="1258"/>
    </location>
</feature>
<keyword evidence="2 4" id="KW-0863">Zinc-finger</keyword>
<proteinExistence type="predicted"/>
<dbReference type="SUPFAM" id="SSF48403">
    <property type="entry name" value="Ankyrin repeat"/>
    <property type="match status" value="1"/>
</dbReference>